<dbReference type="AlphaFoldDB" id="A0A0H5SJC4"/>
<sequence>MEIIENNKGVEQYTMEFGCYDAYKENNTIWFSAVDHNGLYKMRLDNNETVKIAEFPNEDNIFELHRKVIVYNRILFFIPCRGRGISTYHLDNGKMEYFIPDDRNEIHACDAFLDDEVLWILPRNLSQPLYEFNIEQGVFYKHDEWNKTILKLPGISEKQILSLKSTCFIDKTMMTVISDTPYVIKTHIKDGITDIYYLSDEIRLRGITYDEGNYWLTLSKGGSVLYADFINKEVKIIDLDFTEKASFMNIIVDEQNQSIIVLPCKDTDIYRFYKNKNEAFVYKSDFKPNKNKLKLSLYMGWLKDENEILLLPSAKDYIEKYNSANEYKTSCNIRELKCKSNFYNELDYRSLNNFIDTVKYFNSMVKCNDKMNTYGNLIWEKTKDIADM</sequence>
<dbReference type="EMBL" id="CVTD020000023">
    <property type="protein sequence ID" value="CRZ35190.1"/>
    <property type="molecule type" value="Genomic_DNA"/>
</dbReference>
<evidence type="ECO:0000313" key="2">
    <source>
        <dbReference type="Proteomes" id="UP000236497"/>
    </source>
</evidence>
<reference evidence="1 2" key="1">
    <citation type="submission" date="2015-06" db="EMBL/GenBank/DDBJ databases">
        <authorList>
            <person name="Wibberg Daniel"/>
        </authorList>
    </citation>
    <scope>NUCLEOTIDE SEQUENCE [LARGE SCALE GENOMIC DNA]</scope>
    <source>
        <strain evidence="1 2">T3/55T</strain>
    </source>
</reference>
<gene>
    <name evidence="1" type="ORF">HHT355_1992</name>
</gene>
<name>A0A0H5SJC4_HERHM</name>
<dbReference type="RefSeq" id="WP_103203282.1">
    <property type="nucleotide sequence ID" value="NZ_CVTD020000023.1"/>
</dbReference>
<protein>
    <submittedName>
        <fullName evidence="1">Uncharacterized protein</fullName>
    </submittedName>
</protein>
<keyword evidence="2" id="KW-1185">Reference proteome</keyword>
<evidence type="ECO:0000313" key="1">
    <source>
        <dbReference type="EMBL" id="CRZ35190.1"/>
    </source>
</evidence>
<dbReference type="Proteomes" id="UP000236497">
    <property type="component" value="Unassembled WGS sequence"/>
</dbReference>
<proteinExistence type="predicted"/>
<accession>A0A0H5SJC4</accession>
<organism evidence="1 2">
    <name type="scientific">Herbinix hemicellulosilytica</name>
    <dbReference type="NCBI Taxonomy" id="1564487"/>
    <lineage>
        <taxon>Bacteria</taxon>
        <taxon>Bacillati</taxon>
        <taxon>Bacillota</taxon>
        <taxon>Clostridia</taxon>
        <taxon>Lachnospirales</taxon>
        <taxon>Lachnospiraceae</taxon>
        <taxon>Herbinix</taxon>
    </lineage>
</organism>
<dbReference type="SUPFAM" id="SSF63825">
    <property type="entry name" value="YWTD domain"/>
    <property type="match status" value="1"/>
</dbReference>